<dbReference type="Pfam" id="PF00004">
    <property type="entry name" value="AAA"/>
    <property type="match status" value="1"/>
</dbReference>
<dbReference type="InterPro" id="IPR027417">
    <property type="entry name" value="P-loop_NTPase"/>
</dbReference>
<keyword evidence="3" id="KW-0547">Nucleotide-binding</keyword>
<keyword evidence="2" id="KW-0235">DNA replication</keyword>
<dbReference type="GO" id="GO:0006261">
    <property type="term" value="P:DNA-templated DNA replication"/>
    <property type="evidence" value="ECO:0007669"/>
    <property type="project" value="TreeGrafter"/>
</dbReference>
<dbReference type="GO" id="GO:0003689">
    <property type="term" value="F:DNA clamp loader activity"/>
    <property type="evidence" value="ECO:0007669"/>
    <property type="project" value="TreeGrafter"/>
</dbReference>
<name>A0A6G3MGX4_HENSL</name>
<dbReference type="Gene3D" id="3.40.50.300">
    <property type="entry name" value="P-loop containing nucleotide triphosphate hydrolases"/>
    <property type="match status" value="1"/>
</dbReference>
<dbReference type="GO" id="GO:0006281">
    <property type="term" value="P:DNA repair"/>
    <property type="evidence" value="ECO:0007669"/>
    <property type="project" value="TreeGrafter"/>
</dbReference>
<dbReference type="SMART" id="SM00382">
    <property type="entry name" value="AAA"/>
    <property type="match status" value="1"/>
</dbReference>
<reference evidence="6" key="1">
    <citation type="submission" date="2018-11" db="EMBL/GenBank/DDBJ databases">
        <title>Henneguya salminicola genome and transcriptome.</title>
        <authorList>
            <person name="Yahalomi D."/>
            <person name="Atkinson S.D."/>
            <person name="Neuhof M."/>
            <person name="Chang E.S."/>
            <person name="Philippe H."/>
            <person name="Cartwright P."/>
            <person name="Bartholomew J.L."/>
            <person name="Huchon D."/>
        </authorList>
    </citation>
    <scope>NUCLEOTIDE SEQUENCE</scope>
    <source>
        <strain evidence="6">Hz1</strain>
        <tissue evidence="6">Whole</tissue>
    </source>
</reference>
<evidence type="ECO:0000313" key="6">
    <source>
        <dbReference type="EMBL" id="NDJ93249.1"/>
    </source>
</evidence>
<dbReference type="InterPro" id="IPR003593">
    <property type="entry name" value="AAA+_ATPase"/>
</dbReference>
<dbReference type="PANTHER" id="PTHR11669">
    <property type="entry name" value="REPLICATION FACTOR C / DNA POLYMERASE III GAMMA-TAU SUBUNIT"/>
    <property type="match status" value="1"/>
</dbReference>
<evidence type="ECO:0000256" key="3">
    <source>
        <dbReference type="ARBA" id="ARBA00022741"/>
    </source>
</evidence>
<dbReference type="GO" id="GO:0005663">
    <property type="term" value="C:DNA replication factor C complex"/>
    <property type="evidence" value="ECO:0007669"/>
    <property type="project" value="TreeGrafter"/>
</dbReference>
<keyword evidence="4" id="KW-0067">ATP-binding</keyword>
<evidence type="ECO:0000259" key="5">
    <source>
        <dbReference type="SMART" id="SM00382"/>
    </source>
</evidence>
<evidence type="ECO:0000256" key="4">
    <source>
        <dbReference type="ARBA" id="ARBA00022840"/>
    </source>
</evidence>
<sequence length="184" mass="20986">MLFYGPPGTGKTSSILALARDLFGPDQLKNRVLELNASDERGIQVIRDKVKTFAQLAVGHFTHKYHYTKMIRITNKPLPPYKLIILDESDNMTSSAQAALRRIMESSLSTTRFCLICNYFTKIIDPIHSRCSCFYFKPLPPLDCLSRLKYIRDQESLALSNENLEFLIQYSNGDLRKVAAVLHV</sequence>
<dbReference type="GO" id="GO:0005634">
    <property type="term" value="C:nucleus"/>
    <property type="evidence" value="ECO:0007669"/>
    <property type="project" value="TreeGrafter"/>
</dbReference>
<protein>
    <submittedName>
        <fullName evidence="6">Replication factor C subunit 4 (Trinotate prediction)</fullName>
    </submittedName>
</protein>
<dbReference type="CDD" id="cd00009">
    <property type="entry name" value="AAA"/>
    <property type="match status" value="1"/>
</dbReference>
<dbReference type="Gene3D" id="1.10.8.60">
    <property type="match status" value="1"/>
</dbReference>
<comment type="similarity">
    <text evidence="1">Belongs to the activator 1 small subunits family.</text>
</comment>
<evidence type="ECO:0000256" key="1">
    <source>
        <dbReference type="ARBA" id="ARBA00005378"/>
    </source>
</evidence>
<dbReference type="EMBL" id="GHBP01002980">
    <property type="protein sequence ID" value="NDJ93249.1"/>
    <property type="molecule type" value="Transcribed_RNA"/>
</dbReference>
<dbReference type="AlphaFoldDB" id="A0A6G3MGX4"/>
<dbReference type="GO" id="GO:0016887">
    <property type="term" value="F:ATP hydrolysis activity"/>
    <property type="evidence" value="ECO:0007669"/>
    <property type="project" value="InterPro"/>
</dbReference>
<proteinExistence type="inferred from homology"/>
<evidence type="ECO:0000256" key="2">
    <source>
        <dbReference type="ARBA" id="ARBA00022705"/>
    </source>
</evidence>
<dbReference type="InterPro" id="IPR003959">
    <property type="entry name" value="ATPase_AAA_core"/>
</dbReference>
<organism evidence="6">
    <name type="scientific">Henneguya salminicola</name>
    <name type="common">Myxosporean</name>
    <dbReference type="NCBI Taxonomy" id="69463"/>
    <lineage>
        <taxon>Eukaryota</taxon>
        <taxon>Metazoa</taxon>
        <taxon>Cnidaria</taxon>
        <taxon>Myxozoa</taxon>
        <taxon>Myxosporea</taxon>
        <taxon>Bivalvulida</taxon>
        <taxon>Platysporina</taxon>
        <taxon>Myxobolidae</taxon>
        <taxon>Henneguya</taxon>
    </lineage>
</organism>
<dbReference type="GO" id="GO:0005524">
    <property type="term" value="F:ATP binding"/>
    <property type="evidence" value="ECO:0007669"/>
    <property type="project" value="UniProtKB-KW"/>
</dbReference>
<dbReference type="PANTHER" id="PTHR11669:SF20">
    <property type="entry name" value="REPLICATION FACTOR C SUBUNIT 4"/>
    <property type="match status" value="1"/>
</dbReference>
<accession>A0A6G3MGX4</accession>
<dbReference type="InterPro" id="IPR050238">
    <property type="entry name" value="DNA_Rep/Repair_Clamp_Loader"/>
</dbReference>
<feature type="domain" description="AAA+ ATPase" evidence="5">
    <location>
        <begin position="1"/>
        <end position="140"/>
    </location>
</feature>
<dbReference type="SUPFAM" id="SSF52540">
    <property type="entry name" value="P-loop containing nucleoside triphosphate hydrolases"/>
    <property type="match status" value="1"/>
</dbReference>